<evidence type="ECO:0000256" key="2">
    <source>
        <dbReference type="ARBA" id="ARBA00023125"/>
    </source>
</evidence>
<gene>
    <name evidence="5" type="ORF">SAMN05421856_10965</name>
</gene>
<accession>A0A1H8CIY7</accession>
<dbReference type="AlphaFoldDB" id="A0A1H8CIY7"/>
<dbReference type="PANTHER" id="PTHR30146">
    <property type="entry name" value="LACI-RELATED TRANSCRIPTIONAL REPRESSOR"/>
    <property type="match status" value="1"/>
</dbReference>
<proteinExistence type="predicted"/>
<dbReference type="CDD" id="cd06267">
    <property type="entry name" value="PBP1_LacI_sugar_binding-like"/>
    <property type="match status" value="1"/>
</dbReference>
<dbReference type="SMART" id="SM00354">
    <property type="entry name" value="HTH_LACI"/>
    <property type="match status" value="1"/>
</dbReference>
<feature type="domain" description="HTH lacI-type" evidence="4">
    <location>
        <begin position="4"/>
        <end position="58"/>
    </location>
</feature>
<dbReference type="EMBL" id="FOBV01000009">
    <property type="protein sequence ID" value="SEM94238.1"/>
    <property type="molecule type" value="Genomic_DNA"/>
</dbReference>
<dbReference type="PROSITE" id="PS50932">
    <property type="entry name" value="HTH_LACI_2"/>
    <property type="match status" value="1"/>
</dbReference>
<evidence type="ECO:0000256" key="3">
    <source>
        <dbReference type="ARBA" id="ARBA00023163"/>
    </source>
</evidence>
<dbReference type="OrthoDB" id="9768806at2"/>
<dbReference type="InterPro" id="IPR000843">
    <property type="entry name" value="HTH_LacI"/>
</dbReference>
<dbReference type="InterPro" id="IPR028082">
    <property type="entry name" value="Peripla_BP_I"/>
</dbReference>
<organism evidence="5 6">
    <name type="scientific">Chryseobacterium taichungense</name>
    <dbReference type="NCBI Taxonomy" id="295069"/>
    <lineage>
        <taxon>Bacteria</taxon>
        <taxon>Pseudomonadati</taxon>
        <taxon>Bacteroidota</taxon>
        <taxon>Flavobacteriia</taxon>
        <taxon>Flavobacteriales</taxon>
        <taxon>Weeksellaceae</taxon>
        <taxon>Chryseobacterium group</taxon>
        <taxon>Chryseobacterium</taxon>
    </lineage>
</organism>
<dbReference type="Proteomes" id="UP000199450">
    <property type="component" value="Unassembled WGS sequence"/>
</dbReference>
<dbReference type="InterPro" id="IPR025997">
    <property type="entry name" value="SBP_2_dom"/>
</dbReference>
<keyword evidence="1" id="KW-0805">Transcription regulation</keyword>
<keyword evidence="6" id="KW-1185">Reference proteome</keyword>
<evidence type="ECO:0000259" key="4">
    <source>
        <dbReference type="PROSITE" id="PS50932"/>
    </source>
</evidence>
<dbReference type="GO" id="GO:0003700">
    <property type="term" value="F:DNA-binding transcription factor activity"/>
    <property type="evidence" value="ECO:0007669"/>
    <property type="project" value="TreeGrafter"/>
</dbReference>
<dbReference type="GO" id="GO:0000976">
    <property type="term" value="F:transcription cis-regulatory region binding"/>
    <property type="evidence" value="ECO:0007669"/>
    <property type="project" value="TreeGrafter"/>
</dbReference>
<dbReference type="InterPro" id="IPR010982">
    <property type="entry name" value="Lambda_DNA-bd_dom_sf"/>
</dbReference>
<dbReference type="PANTHER" id="PTHR30146:SF109">
    <property type="entry name" value="HTH-TYPE TRANSCRIPTIONAL REGULATOR GALS"/>
    <property type="match status" value="1"/>
</dbReference>
<keyword evidence="3" id="KW-0804">Transcription</keyword>
<keyword evidence="2" id="KW-0238">DNA-binding</keyword>
<dbReference type="Pfam" id="PF00356">
    <property type="entry name" value="LacI"/>
    <property type="match status" value="1"/>
</dbReference>
<evidence type="ECO:0000313" key="6">
    <source>
        <dbReference type="Proteomes" id="UP000199450"/>
    </source>
</evidence>
<dbReference type="Gene3D" id="3.40.50.2300">
    <property type="match status" value="2"/>
</dbReference>
<dbReference type="SUPFAM" id="SSF53822">
    <property type="entry name" value="Periplasmic binding protein-like I"/>
    <property type="match status" value="1"/>
</dbReference>
<evidence type="ECO:0000313" key="5">
    <source>
        <dbReference type="EMBL" id="SEM94238.1"/>
    </source>
</evidence>
<dbReference type="CDD" id="cd01392">
    <property type="entry name" value="HTH_LacI"/>
    <property type="match status" value="1"/>
</dbReference>
<dbReference type="SUPFAM" id="SSF47413">
    <property type="entry name" value="lambda repressor-like DNA-binding domains"/>
    <property type="match status" value="1"/>
</dbReference>
<reference evidence="6" key="1">
    <citation type="submission" date="2016-10" db="EMBL/GenBank/DDBJ databases">
        <authorList>
            <person name="Varghese N."/>
            <person name="Submissions S."/>
        </authorList>
    </citation>
    <scope>NUCLEOTIDE SEQUENCE [LARGE SCALE GENOMIC DNA]</scope>
    <source>
        <strain evidence="6">DSM 17453</strain>
    </source>
</reference>
<protein>
    <submittedName>
        <fullName evidence="5">LacI family transcriptional regulator</fullName>
    </submittedName>
</protein>
<dbReference type="Gene3D" id="1.10.260.40">
    <property type="entry name" value="lambda repressor-like DNA-binding domains"/>
    <property type="match status" value="1"/>
</dbReference>
<dbReference type="STRING" id="295069.SAMN05421856_10965"/>
<evidence type="ECO:0000256" key="1">
    <source>
        <dbReference type="ARBA" id="ARBA00023015"/>
    </source>
</evidence>
<dbReference type="RefSeq" id="WP_090001383.1">
    <property type="nucleotide sequence ID" value="NZ_FOBV01000009.1"/>
</dbReference>
<dbReference type="Pfam" id="PF13407">
    <property type="entry name" value="Peripla_BP_4"/>
    <property type="match status" value="1"/>
</dbReference>
<name>A0A1H8CIY7_9FLAO</name>
<sequence>MKRITIKDLAEMLNINVSTVSRALKDHPDISHAVKARVKEAAETFSYIPNDFAINFRKKSSKVIGLIIPEMSMFFIPSIIKGISSVLHSEGYNFFVLSSEESVGIEEENLLTCINSRVDGILISLTKHTKDLNHLSRILQLEIPLVIFDKTMPQHSFEEVIFDNRLYAQAAAKKLIDANCKNIIAIFGDENLEISQTRKNHFLEIIDKYKDVKCKIIYCDSADMVKEKLNIIFDYEDFDGYFAMSDETLAGLHSSLVNKRINSSKAKVVAITEGILPKYLDDSYECIINDGFEMGKTAAMKLLTIIKKQSV</sequence>